<evidence type="ECO:0000313" key="1">
    <source>
        <dbReference type="EMBL" id="KKL74641.1"/>
    </source>
</evidence>
<accession>A0A0F9F811</accession>
<sequence length="31" mass="3600">MKSPNNGILSAESTTTFERRYDLDWLRIIAT</sequence>
<dbReference type="EMBL" id="LAZR01024587">
    <property type="protein sequence ID" value="KKL74641.1"/>
    <property type="molecule type" value="Genomic_DNA"/>
</dbReference>
<proteinExistence type="predicted"/>
<gene>
    <name evidence="1" type="ORF">LCGC14_2062880</name>
</gene>
<organism evidence="1">
    <name type="scientific">marine sediment metagenome</name>
    <dbReference type="NCBI Taxonomy" id="412755"/>
    <lineage>
        <taxon>unclassified sequences</taxon>
        <taxon>metagenomes</taxon>
        <taxon>ecological metagenomes</taxon>
    </lineage>
</organism>
<dbReference type="AlphaFoldDB" id="A0A0F9F811"/>
<protein>
    <submittedName>
        <fullName evidence="1">Uncharacterized protein</fullName>
    </submittedName>
</protein>
<reference evidence="1" key="1">
    <citation type="journal article" date="2015" name="Nature">
        <title>Complex archaea that bridge the gap between prokaryotes and eukaryotes.</title>
        <authorList>
            <person name="Spang A."/>
            <person name="Saw J.H."/>
            <person name="Jorgensen S.L."/>
            <person name="Zaremba-Niedzwiedzka K."/>
            <person name="Martijn J."/>
            <person name="Lind A.E."/>
            <person name="van Eijk R."/>
            <person name="Schleper C."/>
            <person name="Guy L."/>
            <person name="Ettema T.J."/>
        </authorList>
    </citation>
    <scope>NUCLEOTIDE SEQUENCE</scope>
</reference>
<name>A0A0F9F811_9ZZZZ</name>
<comment type="caution">
    <text evidence="1">The sequence shown here is derived from an EMBL/GenBank/DDBJ whole genome shotgun (WGS) entry which is preliminary data.</text>
</comment>